<evidence type="ECO:0000313" key="1">
    <source>
        <dbReference type="EMBL" id="GGF60970.1"/>
    </source>
</evidence>
<accession>A0ACB5PQ70</accession>
<proteinExistence type="predicted"/>
<dbReference type="EMBL" id="BMFN01000001">
    <property type="protein sequence ID" value="GGF60970.1"/>
    <property type="molecule type" value="Genomic_DNA"/>
</dbReference>
<name>A0ACB5PQ70_9BACT</name>
<comment type="caution">
    <text evidence="1">The sequence shown here is derived from an EMBL/GenBank/DDBJ whole genome shotgun (WGS) entry which is preliminary data.</text>
</comment>
<dbReference type="Proteomes" id="UP000605392">
    <property type="component" value="Unassembled WGS sequence"/>
</dbReference>
<evidence type="ECO:0000313" key="2">
    <source>
        <dbReference type="Proteomes" id="UP000605392"/>
    </source>
</evidence>
<reference evidence="1 2" key="1">
    <citation type="journal article" date="2019" name="Int. J. Syst. Evol. Microbiol.">
        <title>The Global Catalogue of Microorganisms (GCM) 10K type strain sequencing project: providing services to taxonomists for standard genome sequencing and annotation.</title>
        <authorList>
            <consortium name="The Broad Institute Genomics Platform"/>
            <consortium name="The Broad Institute Genome Sequencing Center for Infectious Disease"/>
            <person name="Wu L."/>
            <person name="Ma J."/>
        </authorList>
    </citation>
    <scope>NUCLEOTIDE SEQUENCE [LARGE SCALE GENOMIC DNA]</scope>
    <source>
        <strain evidence="1 2">CGMCC 1.12720</strain>
    </source>
</reference>
<gene>
    <name evidence="1" type="ORF">GCM10011375_15150</name>
</gene>
<keyword evidence="1" id="KW-0378">Hydrolase</keyword>
<organism evidence="1 2">
    <name type="scientific">Hymenobacter qilianensis</name>
    <dbReference type="NCBI Taxonomy" id="1385715"/>
    <lineage>
        <taxon>Bacteria</taxon>
        <taxon>Pseudomonadati</taxon>
        <taxon>Bacteroidota</taxon>
        <taxon>Cytophagia</taxon>
        <taxon>Cytophagales</taxon>
        <taxon>Hymenobacteraceae</taxon>
        <taxon>Hymenobacter</taxon>
    </lineage>
</organism>
<sequence length="351" mass="39369">MRVLLYLLFAMNIRQRFLFIVALLISLPFVSGAQTAATFTNPLLANGPDPWVIRRGDTYYYTNTMGNRLVLWKTKDLSQVREAKPVTVWTPPATGPNSYEIWAPELHFLDGKWYLYYTATDKANFGDKTRYVFVLENASADPTTGTWTDRGKVNTKYSGLDGSVFEHKGKRYFVYSAYVGPQSVLAIAPMQNPWTLQADKEVTIATPTFEWEKGGGRQILEGPEFLPGKKGQLFLVYSASACWDDNYSLGMLTADQNADLLQASSWKKAPQPVFKKSEANSVYGPGHNSFTKSPDGKQDWIVYHAKDAATGKCEQRSSRMQPFTWNTDGTPNFGEPISIKKPLPRPSGTPR</sequence>
<keyword evidence="2" id="KW-1185">Reference proteome</keyword>
<protein>
    <submittedName>
        <fullName evidence="1">Glycosyl hydrolase family 43</fullName>
    </submittedName>
</protein>